<evidence type="ECO:0000256" key="3">
    <source>
        <dbReference type="ARBA" id="ARBA00022692"/>
    </source>
</evidence>
<evidence type="ECO:0000256" key="6">
    <source>
        <dbReference type="SAM" id="Phobius"/>
    </source>
</evidence>
<dbReference type="PANTHER" id="PTHR30482:SF10">
    <property type="entry name" value="HIGH-AFFINITY BRANCHED-CHAIN AMINO ACID TRANSPORT PROTEIN BRAE"/>
    <property type="match status" value="1"/>
</dbReference>
<feature type="transmembrane region" description="Helical" evidence="6">
    <location>
        <begin position="249"/>
        <end position="274"/>
    </location>
</feature>
<dbReference type="GO" id="GO:0015658">
    <property type="term" value="F:branched-chain amino acid transmembrane transporter activity"/>
    <property type="evidence" value="ECO:0007669"/>
    <property type="project" value="InterPro"/>
</dbReference>
<feature type="transmembrane region" description="Helical" evidence="6">
    <location>
        <begin position="65"/>
        <end position="86"/>
    </location>
</feature>
<evidence type="ECO:0000313" key="7">
    <source>
        <dbReference type="EMBL" id="PEG30906.1"/>
    </source>
</evidence>
<feature type="transmembrane region" description="Helical" evidence="6">
    <location>
        <begin position="163"/>
        <end position="182"/>
    </location>
</feature>
<dbReference type="Pfam" id="PF02653">
    <property type="entry name" value="BPD_transp_2"/>
    <property type="match status" value="1"/>
</dbReference>
<feature type="transmembrane region" description="Helical" evidence="6">
    <location>
        <begin position="98"/>
        <end position="118"/>
    </location>
</feature>
<keyword evidence="5 6" id="KW-0472">Membrane</keyword>
<reference evidence="7 8" key="1">
    <citation type="submission" date="2017-10" db="EMBL/GenBank/DDBJ databases">
        <title>Effective Description of Clostridium neonatale sp. nov. linked to necrotizing enterocolitis in neonates and a clarification of species assignable to the genus Clostridium (Prazmowski 1880) emend. Lawson and Rainey 2016.</title>
        <authorList>
            <person name="Bernard K."/>
            <person name="Burdz T."/>
            <person name="Wiebe D."/>
            <person name="Balcewich B."/>
            <person name="Alfa M."/>
            <person name="Bernier A.-M."/>
        </authorList>
    </citation>
    <scope>NUCLEOTIDE SEQUENCE [LARGE SCALE GENOMIC DNA]</scope>
    <source>
        <strain evidence="7 8">LCDC99A005</strain>
    </source>
</reference>
<keyword evidence="8" id="KW-1185">Reference proteome</keyword>
<dbReference type="InterPro" id="IPR001851">
    <property type="entry name" value="ABC_transp_permease"/>
</dbReference>
<dbReference type="CDD" id="cd06581">
    <property type="entry name" value="TM_PBP1_LivM_like"/>
    <property type="match status" value="1"/>
</dbReference>
<sequence length="345" mass="37189">MKMPKEKLRSTLINLGALIIAFIVLVVLVKGNLISSYIQGIIVLACINIILTTSLNITTGFLGQIALGHAGFLAIGAYTSALISMSLKSFAMPDMARFFIAVLGGGIFSGFCGVLVGIPALRLRGDYLAIITLGFGEIIRVIIQNLKITGGGKSLIGIDNLSNIYVIFWITALIVGVLFTFVRSRYGRAILAIREDDIASESSGLNNTFFKVLAFSIAAFFAGIAGGIFAHHLTVLNASGLGFMKSTEYVVMVVLGGMGSLTGSVLSAIILTILPEALRAFSKYRMLLYSIVLILVMIFKPSGLLGTYEFSLTKFIDKYILRKPKDASSKVQYIQDEKKDGVINE</sequence>
<feature type="transmembrane region" description="Helical" evidence="6">
    <location>
        <begin position="37"/>
        <end position="58"/>
    </location>
</feature>
<proteinExistence type="predicted"/>
<dbReference type="OrthoDB" id="9789927at2"/>
<comment type="subcellular location">
    <subcellularLocation>
        <location evidence="1">Cell membrane</location>
        <topology evidence="1">Multi-pass membrane protein</topology>
    </subcellularLocation>
</comment>
<dbReference type="GO" id="GO:0005886">
    <property type="term" value="C:plasma membrane"/>
    <property type="evidence" value="ECO:0007669"/>
    <property type="project" value="UniProtKB-SubCell"/>
</dbReference>
<accession>A0A2A7MGW7</accession>
<comment type="caution">
    <text evidence="7">The sequence shown here is derived from an EMBL/GenBank/DDBJ whole genome shotgun (WGS) entry which is preliminary data.</text>
</comment>
<organism evidence="7 8">
    <name type="scientific">Clostridium neonatale</name>
    <dbReference type="NCBI Taxonomy" id="137838"/>
    <lineage>
        <taxon>Bacteria</taxon>
        <taxon>Bacillati</taxon>
        <taxon>Bacillota</taxon>
        <taxon>Clostridia</taxon>
        <taxon>Eubacteriales</taxon>
        <taxon>Clostridiaceae</taxon>
        <taxon>Clostridium</taxon>
    </lineage>
</organism>
<gene>
    <name evidence="7" type="ORF">CQ394_04060</name>
</gene>
<evidence type="ECO:0000256" key="4">
    <source>
        <dbReference type="ARBA" id="ARBA00022989"/>
    </source>
</evidence>
<evidence type="ECO:0000256" key="1">
    <source>
        <dbReference type="ARBA" id="ARBA00004651"/>
    </source>
</evidence>
<name>A0A2A7MGW7_9CLOT</name>
<dbReference type="AlphaFoldDB" id="A0A2A7MGW7"/>
<dbReference type="RefSeq" id="WP_097919291.1">
    <property type="nucleotide sequence ID" value="NZ_CAMRXG010000053.1"/>
</dbReference>
<evidence type="ECO:0000256" key="5">
    <source>
        <dbReference type="ARBA" id="ARBA00023136"/>
    </source>
</evidence>
<feature type="transmembrane region" description="Helical" evidence="6">
    <location>
        <begin position="286"/>
        <end position="308"/>
    </location>
</feature>
<dbReference type="PANTHER" id="PTHR30482">
    <property type="entry name" value="HIGH-AFFINITY BRANCHED-CHAIN AMINO ACID TRANSPORT SYSTEM PERMEASE"/>
    <property type="match status" value="1"/>
</dbReference>
<dbReference type="InterPro" id="IPR043428">
    <property type="entry name" value="LivM-like"/>
</dbReference>
<dbReference type="STRING" id="137838.GCA_001458595_02276"/>
<keyword evidence="4 6" id="KW-1133">Transmembrane helix</keyword>
<keyword evidence="3 6" id="KW-0812">Transmembrane</keyword>
<feature type="transmembrane region" description="Helical" evidence="6">
    <location>
        <begin position="125"/>
        <end position="143"/>
    </location>
</feature>
<evidence type="ECO:0000256" key="2">
    <source>
        <dbReference type="ARBA" id="ARBA00022475"/>
    </source>
</evidence>
<protein>
    <submittedName>
        <fullName evidence="7">Branched-chain amino acid ABC transporter permease</fullName>
    </submittedName>
</protein>
<dbReference type="Proteomes" id="UP000220840">
    <property type="component" value="Unassembled WGS sequence"/>
</dbReference>
<feature type="transmembrane region" description="Helical" evidence="6">
    <location>
        <begin position="209"/>
        <end position="229"/>
    </location>
</feature>
<keyword evidence="2" id="KW-1003">Cell membrane</keyword>
<dbReference type="EMBL" id="PDCJ01000001">
    <property type="protein sequence ID" value="PEG30906.1"/>
    <property type="molecule type" value="Genomic_DNA"/>
</dbReference>
<evidence type="ECO:0000313" key="8">
    <source>
        <dbReference type="Proteomes" id="UP000220840"/>
    </source>
</evidence>
<feature type="transmembrane region" description="Helical" evidence="6">
    <location>
        <begin position="12"/>
        <end position="31"/>
    </location>
</feature>